<dbReference type="WBParaSite" id="Minc3s01772g26192">
    <property type="protein sequence ID" value="Minc3s01772g26192"/>
    <property type="gene ID" value="Minc3s01772g26192"/>
</dbReference>
<dbReference type="Proteomes" id="UP000887563">
    <property type="component" value="Unplaced"/>
</dbReference>
<keyword evidence="2" id="KW-1185">Reference proteome</keyword>
<feature type="coiled-coil region" evidence="1">
    <location>
        <begin position="268"/>
        <end position="319"/>
    </location>
</feature>
<name>A0A914MI53_MELIC</name>
<feature type="coiled-coil region" evidence="1">
    <location>
        <begin position="114"/>
        <end position="141"/>
    </location>
</feature>
<evidence type="ECO:0000313" key="3">
    <source>
        <dbReference type="WBParaSite" id="Minc3s01772g26192"/>
    </source>
</evidence>
<dbReference type="AlphaFoldDB" id="A0A914MI53"/>
<keyword evidence="1" id="KW-0175">Coiled coil</keyword>
<organism evidence="2 3">
    <name type="scientific">Meloidogyne incognita</name>
    <name type="common">Southern root-knot nematode worm</name>
    <name type="synonym">Oxyuris incognita</name>
    <dbReference type="NCBI Taxonomy" id="6306"/>
    <lineage>
        <taxon>Eukaryota</taxon>
        <taxon>Metazoa</taxon>
        <taxon>Ecdysozoa</taxon>
        <taxon>Nematoda</taxon>
        <taxon>Chromadorea</taxon>
        <taxon>Rhabditida</taxon>
        <taxon>Tylenchina</taxon>
        <taxon>Tylenchomorpha</taxon>
        <taxon>Tylenchoidea</taxon>
        <taxon>Meloidogynidae</taxon>
        <taxon>Meloidogyninae</taxon>
        <taxon>Meloidogyne</taxon>
        <taxon>Meloidogyne incognita group</taxon>
    </lineage>
</organism>
<reference evidence="3" key="1">
    <citation type="submission" date="2022-11" db="UniProtKB">
        <authorList>
            <consortium name="WormBaseParasite"/>
        </authorList>
    </citation>
    <scope>IDENTIFICATION</scope>
</reference>
<evidence type="ECO:0000256" key="1">
    <source>
        <dbReference type="SAM" id="Coils"/>
    </source>
</evidence>
<sequence>MSDNLQGVNDDLVSTLCSCSTSTFEDSLNRIKLLEVEKDKTNLAFQLILAKLDLGLCQDQTIIKQLQELNEKMSGNQVKDLAEDRDGQIKTLTERNAAYSDAKYEAEKKLKEINKVRDNKIVELTAELDKLNKENKQIVEKDKTNLALQLILAKLDLQVKDLAKEQAEQIKTLTERNVAFNDAKYEAEKKVEKDKTNLAFQLILAKLDLNFSANNPTFENQTIIKQLQELNEKMSGNQVKDLAENRVEQIKTLTERNAAYSDAKYEAEKKLKSLNDSRKEELDKLNKENDTKYIWQSANDSLNIKIVELTKELGRLNKDALIVIS</sequence>
<accession>A0A914MI53</accession>
<evidence type="ECO:0000313" key="2">
    <source>
        <dbReference type="Proteomes" id="UP000887563"/>
    </source>
</evidence>
<protein>
    <submittedName>
        <fullName evidence="3">Uncharacterized protein</fullName>
    </submittedName>
</protein>
<proteinExistence type="predicted"/>